<dbReference type="Proteomes" id="UP000185469">
    <property type="component" value="Chromosome"/>
</dbReference>
<dbReference type="KEGG" id="csph:CSPHI_06770"/>
<dbReference type="PANTHER" id="PTHR40266:SF2">
    <property type="entry name" value="TOXIN HIGB-1"/>
    <property type="match status" value="1"/>
</dbReference>
<dbReference type="Pfam" id="PF05015">
    <property type="entry name" value="HigB-like_toxin"/>
    <property type="match status" value="1"/>
</dbReference>
<reference evidence="2 3" key="1">
    <citation type="submission" date="2014-08" db="EMBL/GenBank/DDBJ databases">
        <title>Complete genome sequence of Corynebacterium sphenisci CECT 5990(T) (=DSM 44792(T)), isolated from healthy wild penguins.</title>
        <authorList>
            <person name="Ruckert C."/>
            <person name="Albersmeier A."/>
            <person name="Winkler A."/>
            <person name="Kalinowski J."/>
        </authorList>
    </citation>
    <scope>NUCLEOTIDE SEQUENCE [LARGE SCALE GENOMIC DNA]</scope>
    <source>
        <strain evidence="2 3">DSM 44792</strain>
    </source>
</reference>
<evidence type="ECO:0000313" key="3">
    <source>
        <dbReference type="Proteomes" id="UP000185469"/>
    </source>
</evidence>
<dbReference type="EMBL" id="CP009248">
    <property type="protein sequence ID" value="APT90799.1"/>
    <property type="molecule type" value="Genomic_DNA"/>
</dbReference>
<evidence type="ECO:0000256" key="1">
    <source>
        <dbReference type="SAM" id="MobiDB-lite"/>
    </source>
</evidence>
<sequence>MRIVFEDEERRRLATQPGTRTRRWPDEVTRRYRRRIQQIGAARDERDLRAIRALNLEKLKGDRAGQCSIRINRKYRLILRFDTRDDGRVAIIIDGLDYH</sequence>
<dbReference type="RefSeq" id="WP_075692041.1">
    <property type="nucleotide sequence ID" value="NZ_CP009248.1"/>
</dbReference>
<dbReference type="SUPFAM" id="SSF143011">
    <property type="entry name" value="RelE-like"/>
    <property type="match status" value="1"/>
</dbReference>
<dbReference type="OrthoDB" id="9801102at2"/>
<evidence type="ECO:0000313" key="2">
    <source>
        <dbReference type="EMBL" id="APT90799.1"/>
    </source>
</evidence>
<gene>
    <name evidence="2" type="ORF">CSPHI_06770</name>
</gene>
<organism evidence="2 3">
    <name type="scientific">Corynebacterium sphenisci DSM 44792</name>
    <dbReference type="NCBI Taxonomy" id="1437874"/>
    <lineage>
        <taxon>Bacteria</taxon>
        <taxon>Bacillati</taxon>
        <taxon>Actinomycetota</taxon>
        <taxon>Actinomycetes</taxon>
        <taxon>Mycobacteriales</taxon>
        <taxon>Corynebacteriaceae</taxon>
        <taxon>Corynebacterium</taxon>
    </lineage>
</organism>
<dbReference type="AlphaFoldDB" id="A0A1L7CY37"/>
<keyword evidence="3" id="KW-1185">Reference proteome</keyword>
<feature type="compositionally biased region" description="Basic and acidic residues" evidence="1">
    <location>
        <begin position="1"/>
        <end position="12"/>
    </location>
</feature>
<dbReference type="Gene3D" id="3.30.2310.20">
    <property type="entry name" value="RelE-like"/>
    <property type="match status" value="1"/>
</dbReference>
<name>A0A1L7CY37_9CORY</name>
<dbReference type="InterPro" id="IPR035093">
    <property type="entry name" value="RelE/ParE_toxin_dom_sf"/>
</dbReference>
<proteinExistence type="predicted"/>
<dbReference type="STRING" id="1437874.CSPHI_06770"/>
<dbReference type="PANTHER" id="PTHR40266">
    <property type="entry name" value="TOXIN HIGB-1"/>
    <property type="match status" value="1"/>
</dbReference>
<feature type="region of interest" description="Disordered" evidence="1">
    <location>
        <begin position="1"/>
        <end position="20"/>
    </location>
</feature>
<dbReference type="InterPro" id="IPR007711">
    <property type="entry name" value="HigB-1"/>
</dbReference>
<accession>A0A1L7CY37</accession>
<protein>
    <submittedName>
        <fullName evidence="2">Plasmid maintenance system killer protein</fullName>
    </submittedName>
</protein>